<evidence type="ECO:0000313" key="2">
    <source>
        <dbReference type="Proteomes" id="UP000238762"/>
    </source>
</evidence>
<reference evidence="1 2" key="2">
    <citation type="submission" date="2018-03" db="EMBL/GenBank/DDBJ databases">
        <title>The ancient ancestry and fast evolution of plastids.</title>
        <authorList>
            <person name="Moore K.R."/>
            <person name="Magnabosco C."/>
            <person name="Momper L."/>
            <person name="Gold D.A."/>
            <person name="Bosak T."/>
            <person name="Fournier G.P."/>
        </authorList>
    </citation>
    <scope>NUCLEOTIDE SEQUENCE [LARGE SCALE GENOMIC DNA]</scope>
    <source>
        <strain evidence="1 2">CCAP 1448/3</strain>
    </source>
</reference>
<dbReference type="InterPro" id="IPR052736">
    <property type="entry name" value="Stf3_sulfotransferase"/>
</dbReference>
<dbReference type="Gene3D" id="3.40.50.300">
    <property type="entry name" value="P-loop containing nucleotide triphosphate hydrolases"/>
    <property type="match status" value="1"/>
</dbReference>
<reference evidence="1 2" key="1">
    <citation type="submission" date="2018-02" db="EMBL/GenBank/DDBJ databases">
        <authorList>
            <person name="Cohen D.B."/>
            <person name="Kent A.D."/>
        </authorList>
    </citation>
    <scope>NUCLEOTIDE SEQUENCE [LARGE SCALE GENOMIC DNA]</scope>
    <source>
        <strain evidence="1 2">CCAP 1448/3</strain>
    </source>
</reference>
<proteinExistence type="predicted"/>
<name>A0A2T1BZT4_9CYAN</name>
<dbReference type="OrthoDB" id="9777890at2"/>
<dbReference type="RefSeq" id="WP_106290015.1">
    <property type="nucleotide sequence ID" value="NZ_PVWJ01000102.1"/>
</dbReference>
<evidence type="ECO:0000313" key="1">
    <source>
        <dbReference type="EMBL" id="PSB01535.1"/>
    </source>
</evidence>
<dbReference type="GO" id="GO:0016740">
    <property type="term" value="F:transferase activity"/>
    <property type="evidence" value="ECO:0007669"/>
    <property type="project" value="UniProtKB-KW"/>
</dbReference>
<dbReference type="SUPFAM" id="SSF52540">
    <property type="entry name" value="P-loop containing nucleoside triphosphate hydrolases"/>
    <property type="match status" value="1"/>
</dbReference>
<dbReference type="InterPro" id="IPR027417">
    <property type="entry name" value="P-loop_NTPase"/>
</dbReference>
<keyword evidence="2" id="KW-1185">Reference proteome</keyword>
<sequence length="330" mass="38817">MKTEKLGARAKHLDEPYLPLLQEIDFTPVFIIGDRRSGTTLLYQLLAASECFNFVSAYHIIKYEELIFNFVSKNESHVKIELDRLFEKLNLIDRKIDEVKISPDLPEEYGFILDRTKDREPKITENNFSLFLEICQKIQFISDRDKLLLLKNPWDFSNFIFIKQMLPKAKFIFIHRHPVYVINSQLKMARSLLKQQNIYAAMLCEPYRHLFEKPLQLYVCRFLFSTLFGMGLRNITKAAIVTRSYFLRNIDLLPKTDYISIRYEDLCEHPDSNVMKILSFFGLEQKSTLTARTLLAPRPLNLLPEVAKNSDRICDQLQSYLSYLDYSLSL</sequence>
<dbReference type="AlphaFoldDB" id="A0A2T1BZT4"/>
<dbReference type="EMBL" id="PVWJ01000102">
    <property type="protein sequence ID" value="PSB01535.1"/>
    <property type="molecule type" value="Genomic_DNA"/>
</dbReference>
<accession>A0A2T1BZT4</accession>
<dbReference type="PANTHER" id="PTHR36451">
    <property type="entry name" value="PAPS-DEPENDENT SULFOTRANSFERASE STF3"/>
    <property type="match status" value="1"/>
</dbReference>
<protein>
    <submittedName>
        <fullName evidence="1">Sulfotransferase</fullName>
    </submittedName>
</protein>
<organism evidence="1 2">
    <name type="scientific">Merismopedia glauca CCAP 1448/3</name>
    <dbReference type="NCBI Taxonomy" id="1296344"/>
    <lineage>
        <taxon>Bacteria</taxon>
        <taxon>Bacillati</taxon>
        <taxon>Cyanobacteriota</taxon>
        <taxon>Cyanophyceae</taxon>
        <taxon>Synechococcales</taxon>
        <taxon>Merismopediaceae</taxon>
        <taxon>Merismopedia</taxon>
    </lineage>
</organism>
<dbReference type="PANTHER" id="PTHR36451:SF1">
    <property type="entry name" value="OMEGA-HYDROXY-BETA-DIHYDROMENAQUINONE-9 SULFOTRANSFERASE STF3"/>
    <property type="match status" value="1"/>
</dbReference>
<dbReference type="Pfam" id="PF13469">
    <property type="entry name" value="Sulfotransfer_3"/>
    <property type="match status" value="1"/>
</dbReference>
<gene>
    <name evidence="1" type="ORF">C7B64_17825</name>
</gene>
<comment type="caution">
    <text evidence="1">The sequence shown here is derived from an EMBL/GenBank/DDBJ whole genome shotgun (WGS) entry which is preliminary data.</text>
</comment>
<keyword evidence="1" id="KW-0808">Transferase</keyword>
<dbReference type="Proteomes" id="UP000238762">
    <property type="component" value="Unassembled WGS sequence"/>
</dbReference>